<feature type="compositionally biased region" description="Polar residues" evidence="1">
    <location>
        <begin position="48"/>
        <end position="75"/>
    </location>
</feature>
<organism evidence="3 4">
    <name type="scientific">Aphis glycines</name>
    <name type="common">Soybean aphid</name>
    <dbReference type="NCBI Taxonomy" id="307491"/>
    <lineage>
        <taxon>Eukaryota</taxon>
        <taxon>Metazoa</taxon>
        <taxon>Ecdysozoa</taxon>
        <taxon>Arthropoda</taxon>
        <taxon>Hexapoda</taxon>
        <taxon>Insecta</taxon>
        <taxon>Pterygota</taxon>
        <taxon>Neoptera</taxon>
        <taxon>Paraneoptera</taxon>
        <taxon>Hemiptera</taxon>
        <taxon>Sternorrhyncha</taxon>
        <taxon>Aphidomorpha</taxon>
        <taxon>Aphidoidea</taxon>
        <taxon>Aphididae</taxon>
        <taxon>Aphidini</taxon>
        <taxon>Aphis</taxon>
        <taxon>Aphis</taxon>
    </lineage>
</organism>
<feature type="compositionally biased region" description="Polar residues" evidence="1">
    <location>
        <begin position="393"/>
        <end position="408"/>
    </location>
</feature>
<dbReference type="Proteomes" id="UP000475862">
    <property type="component" value="Unassembled WGS sequence"/>
</dbReference>
<feature type="region of interest" description="Disordered" evidence="1">
    <location>
        <begin position="1"/>
        <end position="75"/>
    </location>
</feature>
<dbReference type="Pfam" id="PF07530">
    <property type="entry name" value="PRE_C2HC"/>
    <property type="match status" value="1"/>
</dbReference>
<protein>
    <recommendedName>
        <fullName evidence="2">Pre-C2HC domain-containing protein</fullName>
    </recommendedName>
</protein>
<evidence type="ECO:0000256" key="1">
    <source>
        <dbReference type="SAM" id="MobiDB-lite"/>
    </source>
</evidence>
<dbReference type="EMBL" id="VYZN01000018">
    <property type="protein sequence ID" value="KAE9537198.1"/>
    <property type="molecule type" value="Genomic_DNA"/>
</dbReference>
<dbReference type="OrthoDB" id="6624230at2759"/>
<feature type="compositionally biased region" description="Low complexity" evidence="1">
    <location>
        <begin position="1"/>
        <end position="35"/>
    </location>
</feature>
<accession>A0A6G0TRP4</accession>
<reference evidence="3 4" key="1">
    <citation type="submission" date="2019-08" db="EMBL/GenBank/DDBJ databases">
        <title>The genome of the soybean aphid Biotype 1, its phylome, world population structure and adaptation to the North American continent.</title>
        <authorList>
            <person name="Giordano R."/>
            <person name="Donthu R.K."/>
            <person name="Hernandez A.G."/>
            <person name="Wright C.L."/>
            <person name="Zimin A.V."/>
        </authorList>
    </citation>
    <scope>NUCLEOTIDE SEQUENCE [LARGE SCALE GENOMIC DNA]</scope>
    <source>
        <tissue evidence="3">Whole aphids</tissue>
    </source>
</reference>
<gene>
    <name evidence="3" type="ORF">AGLY_006221</name>
</gene>
<evidence type="ECO:0000313" key="3">
    <source>
        <dbReference type="EMBL" id="KAE9537198.1"/>
    </source>
</evidence>
<proteinExistence type="predicted"/>
<comment type="caution">
    <text evidence="3">The sequence shown here is derived from an EMBL/GenBank/DDBJ whole genome shotgun (WGS) entry which is preliminary data.</text>
</comment>
<dbReference type="AlphaFoldDB" id="A0A6G0TRP4"/>
<feature type="domain" description="Pre-C2HC" evidence="2">
    <location>
        <begin position="205"/>
        <end position="273"/>
    </location>
</feature>
<name>A0A6G0TRP4_APHGL</name>
<evidence type="ECO:0000313" key="4">
    <source>
        <dbReference type="Proteomes" id="UP000475862"/>
    </source>
</evidence>
<feature type="region of interest" description="Disordered" evidence="1">
    <location>
        <begin position="92"/>
        <end position="120"/>
    </location>
</feature>
<dbReference type="SMART" id="SM00596">
    <property type="entry name" value="PRE_C2HC"/>
    <property type="match status" value="1"/>
</dbReference>
<feature type="compositionally biased region" description="Polar residues" evidence="1">
    <location>
        <begin position="99"/>
        <end position="111"/>
    </location>
</feature>
<feature type="region of interest" description="Disordered" evidence="1">
    <location>
        <begin position="393"/>
        <end position="412"/>
    </location>
</feature>
<feature type="region of interest" description="Disordered" evidence="1">
    <location>
        <begin position="344"/>
        <end position="380"/>
    </location>
</feature>
<dbReference type="InterPro" id="IPR006579">
    <property type="entry name" value="Pre_C2HC_dom"/>
</dbReference>
<evidence type="ECO:0000259" key="2">
    <source>
        <dbReference type="SMART" id="SM00596"/>
    </source>
</evidence>
<sequence length="463" mass="52027">MNRNNNINTTNTKSKTLNKNKTNSTSSSRIQSASSDVFDNSDMDIDATVNNSRKPGRNLSSTDEPSANKIAKTTQKSIFSTTNRYSCLATEENLETAHPPQTSSFEASDVTNEPVKLPPSPPPITVQGVLDFVALRNDFIKLLGADNFLFKSSSNDLKILTKNSDSYRAVIKYLNEKKAEYHTYQQRENKAFRVVVRNIHPSTPLNEIGIAIQEIGYTVRQVANVRHKITKKNLPLFFVDLEPAEINKDIFHVTSILHTKIRIEEPHKRREIIQCQNCQKYGHSKSYCSHPPRCVRCAEFHTSSSCTKSIDQPPTCALCGGNHPANYRGCMVHKDLQKFNSSTKKKYIHPNNSVNKGEVCNDKHPSDLPNFNINDTKAFPNLSKNNSRNYSQNLKPNLNINSNTTNIPPENKGNDIENSISLVDKTQIQSDFVEQNLSSDIINLSNDIPDTIDEVSGFKQTLK</sequence>
<keyword evidence="4" id="KW-1185">Reference proteome</keyword>